<gene>
    <name evidence="1" type="ORF">SH601_17370</name>
</gene>
<evidence type="ECO:0000313" key="1">
    <source>
        <dbReference type="EMBL" id="MDX8047731.1"/>
    </source>
</evidence>
<name>A0ACC6MA05_9BACI</name>
<evidence type="ECO:0000313" key="2">
    <source>
        <dbReference type="Proteomes" id="UP001277972"/>
    </source>
</evidence>
<proteinExistence type="predicted"/>
<sequence length="89" mass="10255">MLRDKSRLLGGLTLFFKKMTDKEKKNAEKAVKVGFAFCLIALLISSIYSVFSYDRFNHSFLILIASLIVFFVSDFIFNKVDGVLHRDKK</sequence>
<organism evidence="1 2">
    <name type="scientific">Gracilibacillus pellucidus</name>
    <dbReference type="NCBI Taxonomy" id="3095368"/>
    <lineage>
        <taxon>Bacteria</taxon>
        <taxon>Bacillati</taxon>
        <taxon>Bacillota</taxon>
        <taxon>Bacilli</taxon>
        <taxon>Bacillales</taxon>
        <taxon>Bacillaceae</taxon>
        <taxon>Gracilibacillus</taxon>
    </lineage>
</organism>
<comment type="caution">
    <text evidence="1">The sequence shown here is derived from an EMBL/GenBank/DDBJ whole genome shotgun (WGS) entry which is preliminary data.</text>
</comment>
<reference evidence="1" key="1">
    <citation type="submission" date="2023-11" db="EMBL/GenBank/DDBJ databases">
        <title>Gracilibacillus pellucida a moderately halophilic bacterium isolated from saline soil in Xinjiang province.</title>
        <authorList>
            <person name="Zhang Z."/>
            <person name="Tan F."/>
            <person name="Wang Y."/>
            <person name="Xia M."/>
        </authorList>
    </citation>
    <scope>NUCLEOTIDE SEQUENCE</scope>
    <source>
        <strain evidence="1">S3-1-1</strain>
    </source>
</reference>
<protein>
    <submittedName>
        <fullName evidence="1">Uncharacterized protein</fullName>
    </submittedName>
</protein>
<dbReference type="EMBL" id="JAWZSR010000022">
    <property type="protein sequence ID" value="MDX8047731.1"/>
    <property type="molecule type" value="Genomic_DNA"/>
</dbReference>
<accession>A0ACC6MA05</accession>
<dbReference type="Proteomes" id="UP001277972">
    <property type="component" value="Unassembled WGS sequence"/>
</dbReference>
<keyword evidence="2" id="KW-1185">Reference proteome</keyword>